<feature type="compositionally biased region" description="Low complexity" evidence="1">
    <location>
        <begin position="1436"/>
        <end position="1445"/>
    </location>
</feature>
<feature type="chain" id="PRO_5003502624" description="BAT2 N-terminal domain-containing protein" evidence="2">
    <location>
        <begin position="20"/>
        <end position="2224"/>
    </location>
</feature>
<feature type="compositionally biased region" description="Low complexity" evidence="1">
    <location>
        <begin position="384"/>
        <end position="394"/>
    </location>
</feature>
<protein>
    <recommendedName>
        <fullName evidence="4">BAT2 N-terminal domain-containing protein</fullName>
    </recommendedName>
</protein>
<gene>
    <name evidence="3" type="ORF">EGM_06585</name>
</gene>
<feature type="region of interest" description="Disordered" evidence="1">
    <location>
        <begin position="857"/>
        <end position="1283"/>
    </location>
</feature>
<organism>
    <name type="scientific">Macaca fascicularis</name>
    <name type="common">Crab-eating macaque</name>
    <name type="synonym">Cynomolgus monkey</name>
    <dbReference type="NCBI Taxonomy" id="9541"/>
    <lineage>
        <taxon>Eukaryota</taxon>
        <taxon>Metazoa</taxon>
        <taxon>Chordata</taxon>
        <taxon>Craniata</taxon>
        <taxon>Vertebrata</taxon>
        <taxon>Euteleostomi</taxon>
        <taxon>Mammalia</taxon>
        <taxon>Eutheria</taxon>
        <taxon>Euarchontoglires</taxon>
        <taxon>Primates</taxon>
        <taxon>Haplorrhini</taxon>
        <taxon>Catarrhini</taxon>
        <taxon>Cercopithecidae</taxon>
        <taxon>Cercopithecinae</taxon>
        <taxon>Macaca</taxon>
    </lineage>
</organism>
<feature type="region of interest" description="Disordered" evidence="1">
    <location>
        <begin position="1906"/>
        <end position="1939"/>
    </location>
</feature>
<feature type="compositionally biased region" description="Low complexity" evidence="1">
    <location>
        <begin position="1906"/>
        <end position="1918"/>
    </location>
</feature>
<feature type="region of interest" description="Disordered" evidence="1">
    <location>
        <begin position="1615"/>
        <end position="1644"/>
    </location>
</feature>
<dbReference type="PANTHER" id="PTHR14038">
    <property type="entry name" value="BAT2 HLA-B-ASSOCIATED TRANSCRIPT 2"/>
    <property type="match status" value="1"/>
</dbReference>
<feature type="compositionally biased region" description="Polar residues" evidence="1">
    <location>
        <begin position="222"/>
        <end position="233"/>
    </location>
</feature>
<feature type="compositionally biased region" description="Basic and acidic residues" evidence="1">
    <location>
        <begin position="915"/>
        <end position="949"/>
    </location>
</feature>
<feature type="region of interest" description="Disordered" evidence="1">
    <location>
        <begin position="1404"/>
        <end position="1517"/>
    </location>
</feature>
<feature type="compositionally biased region" description="Basic and acidic residues" evidence="1">
    <location>
        <begin position="770"/>
        <end position="793"/>
    </location>
</feature>
<keyword evidence="2" id="KW-0732">Signal</keyword>
<feature type="compositionally biased region" description="Low complexity" evidence="1">
    <location>
        <begin position="1972"/>
        <end position="1985"/>
    </location>
</feature>
<evidence type="ECO:0008006" key="4">
    <source>
        <dbReference type="Google" id="ProtNLM"/>
    </source>
</evidence>
<proteinExistence type="predicted"/>
<evidence type="ECO:0000313" key="3">
    <source>
        <dbReference type="EMBL" id="EHH57027.1"/>
    </source>
</evidence>
<feature type="compositionally biased region" description="Polar residues" evidence="1">
    <location>
        <begin position="1619"/>
        <end position="1629"/>
    </location>
</feature>
<feature type="compositionally biased region" description="Polar residues" evidence="1">
    <location>
        <begin position="1405"/>
        <end position="1424"/>
    </location>
</feature>
<feature type="compositionally biased region" description="Basic and acidic residues" evidence="1">
    <location>
        <begin position="1500"/>
        <end position="1512"/>
    </location>
</feature>
<dbReference type="PANTHER" id="PTHR14038:SF4">
    <property type="entry name" value="PROTEIN PRRC2B"/>
    <property type="match status" value="1"/>
</dbReference>
<dbReference type="GO" id="GO:0030154">
    <property type="term" value="P:cell differentiation"/>
    <property type="evidence" value="ECO:0007669"/>
    <property type="project" value="TreeGrafter"/>
</dbReference>
<feature type="compositionally biased region" description="Basic and acidic residues" evidence="1">
    <location>
        <begin position="256"/>
        <end position="276"/>
    </location>
</feature>
<evidence type="ECO:0000256" key="2">
    <source>
        <dbReference type="SAM" id="SignalP"/>
    </source>
</evidence>
<evidence type="ECO:0000256" key="1">
    <source>
        <dbReference type="SAM" id="MobiDB-lite"/>
    </source>
</evidence>
<feature type="region of interest" description="Disordered" evidence="1">
    <location>
        <begin position="140"/>
        <end position="396"/>
    </location>
</feature>
<feature type="compositionally biased region" description="Basic and acidic residues" evidence="1">
    <location>
        <begin position="284"/>
        <end position="309"/>
    </location>
</feature>
<reference evidence="3" key="1">
    <citation type="journal article" date="2011" name="Nat. Biotechnol.">
        <title>Genome sequencing and comparison of two nonhuman primate animal models, the cynomolgus and Chinese rhesus macaques.</title>
        <authorList>
            <person name="Yan G."/>
            <person name="Zhang G."/>
            <person name="Fang X."/>
            <person name="Zhang Y."/>
            <person name="Li C."/>
            <person name="Ling F."/>
            <person name="Cooper D.N."/>
            <person name="Li Q."/>
            <person name="Li Y."/>
            <person name="van Gool A.J."/>
            <person name="Du H."/>
            <person name="Chen J."/>
            <person name="Chen R."/>
            <person name="Zhang P."/>
            <person name="Huang Z."/>
            <person name="Thompson J.R."/>
            <person name="Meng Y."/>
            <person name="Bai Y."/>
            <person name="Wang J."/>
            <person name="Zhuo M."/>
            <person name="Wang T."/>
            <person name="Huang Y."/>
            <person name="Wei L."/>
            <person name="Li J."/>
            <person name="Wang Z."/>
            <person name="Hu H."/>
            <person name="Yang P."/>
            <person name="Le L."/>
            <person name="Stenson P.D."/>
            <person name="Li B."/>
            <person name="Liu X."/>
            <person name="Ball E.V."/>
            <person name="An N."/>
            <person name="Huang Q."/>
            <person name="Zhang Y."/>
            <person name="Fan W."/>
            <person name="Zhang X."/>
            <person name="Li Y."/>
            <person name="Wang W."/>
            <person name="Katze M.G."/>
            <person name="Su B."/>
            <person name="Nielsen R."/>
            <person name="Yang H."/>
            <person name="Wang J."/>
            <person name="Wang X."/>
            <person name="Wang J."/>
        </authorList>
    </citation>
    <scope>NUCLEOTIDE SEQUENCE [LARGE SCALE GENOMIC DNA]</scope>
    <source>
        <strain evidence="3">CE-4</strain>
    </source>
</reference>
<feature type="compositionally biased region" description="Basic and acidic residues" evidence="1">
    <location>
        <begin position="1003"/>
        <end position="1052"/>
    </location>
</feature>
<feature type="region of interest" description="Disordered" evidence="1">
    <location>
        <begin position="1952"/>
        <end position="1988"/>
    </location>
</feature>
<dbReference type="InterPro" id="IPR033184">
    <property type="entry name" value="PRRC2"/>
</dbReference>
<feature type="compositionally biased region" description="Low complexity" evidence="1">
    <location>
        <begin position="331"/>
        <end position="358"/>
    </location>
</feature>
<feature type="compositionally biased region" description="Basic and acidic residues" evidence="1">
    <location>
        <begin position="1261"/>
        <end position="1270"/>
    </location>
</feature>
<feature type="compositionally biased region" description="Basic and acidic residues" evidence="1">
    <location>
        <begin position="704"/>
        <end position="733"/>
    </location>
</feature>
<feature type="compositionally biased region" description="Basic and acidic residues" evidence="1">
    <location>
        <begin position="1137"/>
        <end position="1147"/>
    </location>
</feature>
<feature type="compositionally biased region" description="Basic and acidic residues" evidence="1">
    <location>
        <begin position="234"/>
        <end position="243"/>
    </location>
</feature>
<feature type="compositionally biased region" description="Basic and acidic residues" evidence="1">
    <location>
        <begin position="1181"/>
        <end position="1190"/>
    </location>
</feature>
<feature type="signal peptide" evidence="2">
    <location>
        <begin position="1"/>
        <end position="19"/>
    </location>
</feature>
<name>G7PRB1_MACFA</name>
<dbReference type="eggNOG" id="KOG4817">
    <property type="taxonomic scope" value="Eukaryota"/>
</dbReference>
<accession>G7PRB1</accession>
<dbReference type="Proteomes" id="UP000009130">
    <property type="component" value="Chromosome 15"/>
</dbReference>
<dbReference type="EMBL" id="CM001290">
    <property type="protein sequence ID" value="EHH57027.1"/>
    <property type="molecule type" value="Genomic_DNA"/>
</dbReference>
<feature type="region of interest" description="Disordered" evidence="1">
    <location>
        <begin position="1330"/>
        <end position="1353"/>
    </location>
</feature>
<feature type="compositionally biased region" description="Basic and acidic residues" evidence="1">
    <location>
        <begin position="1463"/>
        <end position="1493"/>
    </location>
</feature>
<feature type="compositionally biased region" description="Polar residues" evidence="1">
    <location>
        <begin position="648"/>
        <end position="687"/>
    </location>
</feature>
<feature type="region of interest" description="Disordered" evidence="1">
    <location>
        <begin position="586"/>
        <end position="802"/>
    </location>
</feature>
<feature type="compositionally biased region" description="Basic and acidic residues" evidence="1">
    <location>
        <begin position="1059"/>
        <end position="1076"/>
    </location>
</feature>
<sequence length="2224" mass="243081">MMSAAASLATFSAPLVASASTGHPCDKAPSESPLAGNMAFKEFPTLKAAGGQDKAGKEKGVLDLSYGPGPSLRPQNVFAKVIRKPGQFQMNDQDGQLVERAPRPTIINAENLKGLDDLDADADDGWAGLHEEVDYSEKLKFSDDEEEEEVVKDGRPKWNSWDPRRQRQLSMSSADSADAKRTQEEGKDWAEAVGASRVVRKAPDPQPPSRKLHGWTPGPDYQKSSMGSMFRQQSIEDKEDKPPPRQKFIQSEMSEAVERARKRREEEERRAREERLAACAAKLKQLDQKCKQQARKAGEARKQAEKEVPRSPSAEKASPQENGPALRKGSPEFPAQETPTTFPEEAPTASPAVAQSSSSEEEAREAGSPAQEFKYQKSLPPRFQRQQQQQQQEQLYKMQHWQPVYPPPSHPQRTFYPHHPQMLGFDPRWMMMPSYMDPRITPTRTPVDFYPSALHPSGLMKPMMPQESLSGTGCRSEDQNCVPPLQERKVTPIDSPPVWSPEGYMALQSKGYPLTHPKSSDTLAMDMRVRNESSFSASLGRAGGVSAQRDLFEERGEEYLSAFDKKAQADFDNCISSQRIGQELLFPPQENVQEAGAPGGHTQNLRCSPLEPDFVPDEKKPECGSWDVSHQPETADTAHGVERETPQEETAFNISWDKNGSPNKQPSSEPEWTPEPRSSSSQHPEQTGRTRRSGPIKKPVLKALKVEDKEKELEKIKQELGEESTRLAKEKEQGPMAEKDEDEENDASLANSSTATLEDKGPGHATFGHEATKFEEEEKPDKAWETRPPRESSDVPPTKRNNWIFIDEEQAFGVRGQARGRGRGFREFTFRGRPAGGNGSSLCGGGVLGARSIYCSSQRSGRGRGLREFARPEDCPRAKPRRRVASETHSEGSEYEELPKRRRQRGSENGNESSLLEREESALKKGDCRDSWRSNKVCSEDHSGLDAKSRGPRAFGRALPPRLSNCGYGRRTFVSKESPHWQSKSPGSPWQEYGPSDTCGSRRSTDRDYVPDSYRHPDTFGGRGFEDSRSEDKRSFFQDDHVADSENAENRPFRRRRPPRQDKPPRFRRLRQERESLGLWGPEEEPHLLAGQWPGRPKLCSGDKSGTVGRRSPELSYQNSSDHANEEWETASESSDFSERRERREGPGSEPDSQVDGGLSGASLGEKKELAKRSFSSQRPLVDRQSRKLEPGGFGEKPVRPGGGDTSPRYESQQNGTPLKVKRSPDEALPGGLGGCNSGSGHSPYALERAAHASADLPEASSKKAEKEAKLAAPRAGEQGEAMKQFDLNYGSAIIENCGSSPGEESEVGSMVGEGFIEVLTKKQRRLLEEERRKKEQAVQVPVKGRGLSSRIPPRFAKKQNNLCLEQGDVTVPGSSLGTEIWESSSQALPVQAPANDSWRKAVTAFSSTETGSAEQGFKSSQGDSGVDLSAESRESSATSSQRSSPYGTLKPEEMSGPGLAEPKVDSHKEQAPKPSEQKDSEQGSGQSKEHRPGPIGNERSLKNRKGSEGAERLQGTVVPPVNGVEIHVDSVLPVPPIEFGVNPKDSDFSLPPGSASGPAGSPVVKLQDALASNAGLTQSIPILRRDHHIQRAIGLSPMSFPTADLTLKMESARKAWENSPSLPEQSSPGGAGSGIQPPSSVGASSGVNYSSFGGVSMPPMPVASVAPSASMPGSHLPPLYLDGHVFASQPRLVPQTIPQQQSYQQVTAASQAAAAQQIPISLHTSLQAQAQLGLRGGLPVSQSQEIFSSLQPFRSQVYMHPSLSPPSTMILSGGTALKPPYSAFPGMQPLEMVKPQSGSPYQPMSGNQALVYEGQLGQAAGLGASQMLDSQLPQFLVVLMSAEMTLGLCAMDPVHAVRALLTTASSVLPVFSPPAPFQQDDVPLPSKLTMPLPRYGSGQQPLILPQSIQLPPGQSLSVGAPRRIPPPGSQPPVLNTSREPSQMEMKGFHFADSKQNVPSGGPVPSPQTYRPSSASPSGKPSGSAVNMGSVQGHYVQQAKQRVDEKPSLGAVKLQEAPSAASQMKRTGAIKPRAVKVEETRREHHLVTEEWTCVWSPRTLGYLVKHSHQCSPAELSPSYLNGSAFRMVSDAFWKLSAHRCTAVLWPGLLRQHGSSGRFRGVARRRERLCLDSEKRGYVWGHRGRQPSPDSGESVRDEGVQVLPEPGAGFRPGQGICLSPLFYKMWGFLKRPIVVTADINLSLVALTGMGLLSRLWRLTYPPAVV</sequence>
<feature type="compositionally biased region" description="Basic and acidic residues" evidence="1">
    <location>
        <begin position="177"/>
        <end position="190"/>
    </location>
</feature>
<feature type="compositionally biased region" description="Basic and acidic residues" evidence="1">
    <location>
        <begin position="865"/>
        <end position="877"/>
    </location>
</feature>